<dbReference type="GO" id="GO:0016747">
    <property type="term" value="F:acyltransferase activity, transferring groups other than amino-acyl groups"/>
    <property type="evidence" value="ECO:0007669"/>
    <property type="project" value="InterPro"/>
</dbReference>
<dbReference type="AlphaFoldDB" id="A0A1G9RDN2"/>
<gene>
    <name evidence="3" type="ORF">SAMN05421820_103213</name>
</gene>
<dbReference type="Proteomes" id="UP000183200">
    <property type="component" value="Unassembled WGS sequence"/>
</dbReference>
<keyword evidence="3" id="KW-0808">Transferase</keyword>
<keyword evidence="4" id="KW-1185">Reference proteome</keyword>
<sequence length="335" mass="39419">MVRLKELDVLRGIAAINVVLFHYTAKFRLNFGHDYPQKYDWNIGQYGVELFFIISGFVIFMSLQGKTTIGDFAYKRFSRLYPTYWICMGLTFLIVGLANDPKIESQPPAVFLMNLTMFQGVFNVKNIDGVYWSLIPELFFYVSMGLLFQLGWLDKVRTIAVVWLSLMIGNSLFKLPFGAYFLNLDYGMFFMAGILFYQLKFAKGDWHEHLLIAFCFLAAVLQHPGMTLFYVFVFIFLLFYLFVYNQLQILTWRPFIFLGYISYPLYLLHQNIGFVWMRIMARYIPNEYLLISVTIALIVTIAWLVTRFLEKPVLHFLRNLRVQRQGYANALQKQK</sequence>
<feature type="transmembrane region" description="Helical" evidence="1">
    <location>
        <begin position="288"/>
        <end position="309"/>
    </location>
</feature>
<dbReference type="OrthoDB" id="290051at2"/>
<accession>A0A1G9RDN2</accession>
<dbReference type="PANTHER" id="PTHR23028">
    <property type="entry name" value="ACETYLTRANSFERASE"/>
    <property type="match status" value="1"/>
</dbReference>
<evidence type="ECO:0000313" key="3">
    <source>
        <dbReference type="EMBL" id="SDM21412.1"/>
    </source>
</evidence>
<feature type="transmembrane region" description="Helical" evidence="1">
    <location>
        <begin position="211"/>
        <end position="243"/>
    </location>
</feature>
<dbReference type="GO" id="GO:0016020">
    <property type="term" value="C:membrane"/>
    <property type="evidence" value="ECO:0007669"/>
    <property type="project" value="TreeGrafter"/>
</dbReference>
<keyword evidence="1" id="KW-0812">Transmembrane</keyword>
<dbReference type="RefSeq" id="WP_074605877.1">
    <property type="nucleotide sequence ID" value="NZ_FNGY01000003.1"/>
</dbReference>
<name>A0A1G9RDN2_9SPHI</name>
<reference evidence="4" key="1">
    <citation type="submission" date="2016-10" db="EMBL/GenBank/DDBJ databases">
        <authorList>
            <person name="Varghese N."/>
            <person name="Submissions S."/>
        </authorList>
    </citation>
    <scope>NUCLEOTIDE SEQUENCE [LARGE SCALE GENOMIC DNA]</scope>
    <source>
        <strain evidence="4">DSM 19110</strain>
    </source>
</reference>
<dbReference type="InterPro" id="IPR002656">
    <property type="entry name" value="Acyl_transf_3_dom"/>
</dbReference>
<dbReference type="PANTHER" id="PTHR23028:SF53">
    <property type="entry name" value="ACYL_TRANSF_3 DOMAIN-CONTAINING PROTEIN"/>
    <property type="match status" value="1"/>
</dbReference>
<feature type="transmembrane region" description="Helical" evidence="1">
    <location>
        <begin position="43"/>
        <end position="63"/>
    </location>
</feature>
<dbReference type="EMBL" id="FNGY01000003">
    <property type="protein sequence ID" value="SDM21412.1"/>
    <property type="molecule type" value="Genomic_DNA"/>
</dbReference>
<keyword evidence="3" id="KW-0012">Acyltransferase</keyword>
<feature type="transmembrane region" description="Helical" evidence="1">
    <location>
        <begin position="156"/>
        <end position="173"/>
    </location>
</feature>
<protein>
    <submittedName>
        <fullName evidence="3">Peptidoglycan/LPS O-acetylase OafA/YrhL, contains acyltransferase and SGNH-hydrolase domains</fullName>
    </submittedName>
</protein>
<feature type="transmembrane region" description="Helical" evidence="1">
    <location>
        <begin position="7"/>
        <end position="23"/>
    </location>
</feature>
<keyword evidence="1" id="KW-0472">Membrane</keyword>
<feature type="transmembrane region" description="Helical" evidence="1">
    <location>
        <begin position="83"/>
        <end position="99"/>
    </location>
</feature>
<evidence type="ECO:0000259" key="2">
    <source>
        <dbReference type="Pfam" id="PF01757"/>
    </source>
</evidence>
<keyword evidence="1" id="KW-1133">Transmembrane helix</keyword>
<feature type="transmembrane region" description="Helical" evidence="1">
    <location>
        <begin position="255"/>
        <end position="276"/>
    </location>
</feature>
<keyword evidence="3" id="KW-0378">Hydrolase</keyword>
<evidence type="ECO:0000313" key="4">
    <source>
        <dbReference type="Proteomes" id="UP000183200"/>
    </source>
</evidence>
<feature type="domain" description="Acyltransferase 3" evidence="2">
    <location>
        <begin position="5"/>
        <end position="305"/>
    </location>
</feature>
<dbReference type="GO" id="GO:0000271">
    <property type="term" value="P:polysaccharide biosynthetic process"/>
    <property type="evidence" value="ECO:0007669"/>
    <property type="project" value="TreeGrafter"/>
</dbReference>
<evidence type="ECO:0000256" key="1">
    <source>
        <dbReference type="SAM" id="Phobius"/>
    </source>
</evidence>
<organism evidence="3 4">
    <name type="scientific">Pedobacter steynii</name>
    <dbReference type="NCBI Taxonomy" id="430522"/>
    <lineage>
        <taxon>Bacteria</taxon>
        <taxon>Pseudomonadati</taxon>
        <taxon>Bacteroidota</taxon>
        <taxon>Sphingobacteriia</taxon>
        <taxon>Sphingobacteriales</taxon>
        <taxon>Sphingobacteriaceae</taxon>
        <taxon>Pedobacter</taxon>
    </lineage>
</organism>
<feature type="transmembrane region" description="Helical" evidence="1">
    <location>
        <begin position="129"/>
        <end position="150"/>
    </location>
</feature>
<dbReference type="Pfam" id="PF01757">
    <property type="entry name" value="Acyl_transf_3"/>
    <property type="match status" value="1"/>
</dbReference>
<dbReference type="InterPro" id="IPR050879">
    <property type="entry name" value="Acyltransferase_3"/>
</dbReference>
<dbReference type="STRING" id="430522.BFS30_01355"/>
<proteinExistence type="predicted"/>
<dbReference type="GO" id="GO:0016787">
    <property type="term" value="F:hydrolase activity"/>
    <property type="evidence" value="ECO:0007669"/>
    <property type="project" value="UniProtKB-KW"/>
</dbReference>